<organism evidence="6">
    <name type="scientific">Ditylum brightwellii</name>
    <dbReference type="NCBI Taxonomy" id="49249"/>
    <lineage>
        <taxon>Eukaryota</taxon>
        <taxon>Sar</taxon>
        <taxon>Stramenopiles</taxon>
        <taxon>Ochrophyta</taxon>
        <taxon>Bacillariophyta</taxon>
        <taxon>Mediophyceae</taxon>
        <taxon>Lithodesmiophycidae</taxon>
        <taxon>Lithodesmiales</taxon>
        <taxon>Lithodesmiaceae</taxon>
        <taxon>Ditylum</taxon>
    </lineage>
</organism>
<dbReference type="Gene3D" id="3.30.70.590">
    <property type="entry name" value="Poly(A) polymerase predicted RNA binding domain"/>
    <property type="match status" value="1"/>
</dbReference>
<evidence type="ECO:0000259" key="5">
    <source>
        <dbReference type="Pfam" id="PF04926"/>
    </source>
</evidence>
<evidence type="ECO:0000313" key="6">
    <source>
        <dbReference type="EMBL" id="CAD9354060.1"/>
    </source>
</evidence>
<proteinExistence type="predicted"/>
<dbReference type="InterPro" id="IPR007010">
    <property type="entry name" value="PolA_pol_RNA-bd_dom"/>
</dbReference>
<dbReference type="GO" id="GO:0031123">
    <property type="term" value="P:RNA 3'-end processing"/>
    <property type="evidence" value="ECO:0007669"/>
    <property type="project" value="InterPro"/>
</dbReference>
<dbReference type="InterPro" id="IPR011068">
    <property type="entry name" value="NuclTrfase_I-like_C"/>
</dbReference>
<feature type="compositionally biased region" description="Gly residues" evidence="4">
    <location>
        <begin position="106"/>
        <end position="120"/>
    </location>
</feature>
<keyword evidence="1" id="KW-0808">Transferase</keyword>
<evidence type="ECO:0000256" key="1">
    <source>
        <dbReference type="ARBA" id="ARBA00022679"/>
    </source>
</evidence>
<accession>A0A7S2A095</accession>
<protein>
    <recommendedName>
        <fullName evidence="5">Poly(A) polymerase RNA-binding domain-containing protein</fullName>
    </recommendedName>
</protein>
<dbReference type="Pfam" id="PF04926">
    <property type="entry name" value="PAP_RNA-bind"/>
    <property type="match status" value="1"/>
</dbReference>
<keyword evidence="3" id="KW-0067">ATP-binding</keyword>
<dbReference type="EMBL" id="HBGN01036315">
    <property type="protein sequence ID" value="CAD9354060.1"/>
    <property type="molecule type" value="Transcribed_RNA"/>
</dbReference>
<sequence length="179" mass="19468">MIQVASFFVALRFMHGKEKLDLQPCAAEFLYKVNEWEGRRFGMDLTIEKVTQQHLPSFVFEDVENASSSSSSFHGRQQPNDHYSSRRSRSTNSGQASSSSGRERSGGGGGGNRRNSGSGGSSSSSSRSSGDGPQRGINNNNNFPPLPTKTLKSERSNESPSDSPNPSPLKRARRSPETV</sequence>
<gene>
    <name evidence="6" type="ORF">DBRI1063_LOCUS23289</name>
</gene>
<feature type="compositionally biased region" description="Low complexity" evidence="4">
    <location>
        <begin position="121"/>
        <end position="132"/>
    </location>
</feature>
<dbReference type="GO" id="GO:0016779">
    <property type="term" value="F:nucleotidyltransferase activity"/>
    <property type="evidence" value="ECO:0007669"/>
    <property type="project" value="InterPro"/>
</dbReference>
<dbReference type="GO" id="GO:0005524">
    <property type="term" value="F:ATP binding"/>
    <property type="evidence" value="ECO:0007669"/>
    <property type="project" value="UniProtKB-KW"/>
</dbReference>
<dbReference type="AlphaFoldDB" id="A0A7S2A095"/>
<feature type="compositionally biased region" description="Polar residues" evidence="4">
    <location>
        <begin position="73"/>
        <end position="82"/>
    </location>
</feature>
<dbReference type="GO" id="GO:0003723">
    <property type="term" value="F:RNA binding"/>
    <property type="evidence" value="ECO:0007669"/>
    <property type="project" value="InterPro"/>
</dbReference>
<feature type="compositionally biased region" description="Low complexity" evidence="4">
    <location>
        <begin position="90"/>
        <end position="100"/>
    </location>
</feature>
<evidence type="ECO:0000256" key="4">
    <source>
        <dbReference type="SAM" id="MobiDB-lite"/>
    </source>
</evidence>
<feature type="domain" description="Poly(A) polymerase RNA-binding" evidence="5">
    <location>
        <begin position="4"/>
        <end position="66"/>
    </location>
</feature>
<keyword evidence="2" id="KW-0547">Nucleotide-binding</keyword>
<feature type="region of interest" description="Disordered" evidence="4">
    <location>
        <begin position="68"/>
        <end position="179"/>
    </location>
</feature>
<dbReference type="SUPFAM" id="SSF55003">
    <property type="entry name" value="PAP/Archaeal CCA-adding enzyme, C-terminal domain"/>
    <property type="match status" value="1"/>
</dbReference>
<evidence type="ECO:0000256" key="2">
    <source>
        <dbReference type="ARBA" id="ARBA00022741"/>
    </source>
</evidence>
<evidence type="ECO:0000256" key="3">
    <source>
        <dbReference type="ARBA" id="ARBA00022840"/>
    </source>
</evidence>
<name>A0A7S2A095_9STRA</name>
<reference evidence="6" key="1">
    <citation type="submission" date="2021-01" db="EMBL/GenBank/DDBJ databases">
        <authorList>
            <person name="Corre E."/>
            <person name="Pelletier E."/>
            <person name="Niang G."/>
            <person name="Scheremetjew M."/>
            <person name="Finn R."/>
            <person name="Kale V."/>
            <person name="Holt S."/>
            <person name="Cochrane G."/>
            <person name="Meng A."/>
            <person name="Brown T."/>
            <person name="Cohen L."/>
        </authorList>
    </citation>
    <scope>NUCLEOTIDE SEQUENCE</scope>
    <source>
        <strain evidence="6">Pop2</strain>
    </source>
</reference>